<evidence type="ECO:0000313" key="2">
    <source>
        <dbReference type="Proteomes" id="UP001190700"/>
    </source>
</evidence>
<dbReference type="Proteomes" id="UP001190700">
    <property type="component" value="Unassembled WGS sequence"/>
</dbReference>
<dbReference type="EMBL" id="LGRX02022860">
    <property type="protein sequence ID" value="KAK3255180.1"/>
    <property type="molecule type" value="Genomic_DNA"/>
</dbReference>
<sequence>MYNPVTPQALAIVNGEFDLPGVLDRKVYHENTIGETLNVPYYESTGDSNELFSLTKHDLCFREARSVSARNRPIALNDNWLKVFSSFNQLPMWVSGEKWQENDNVVFVGISQTQMMMDRAKTQSAGVAIAIAGKMTIMNSGMYVIQPGDTVCWDFPDESNINKMTNNQARRKRIKYNDGNRIIASVVPLNRLIKTLDKHYTAMKTRHGNELRSRGGELGFQHPSIYAYKRALERIIGKATTRAQPDETFDIYLQSAHA</sequence>
<protein>
    <submittedName>
        <fullName evidence="1">Uncharacterized protein</fullName>
    </submittedName>
</protein>
<gene>
    <name evidence="1" type="ORF">CYMTET_35653</name>
</gene>
<name>A0AAE0F8W2_9CHLO</name>
<reference evidence="1 2" key="1">
    <citation type="journal article" date="2015" name="Genome Biol. Evol.">
        <title>Comparative Genomics of a Bacterivorous Green Alga Reveals Evolutionary Causalities and Consequences of Phago-Mixotrophic Mode of Nutrition.</title>
        <authorList>
            <person name="Burns J.A."/>
            <person name="Paasch A."/>
            <person name="Narechania A."/>
            <person name="Kim E."/>
        </authorList>
    </citation>
    <scope>NUCLEOTIDE SEQUENCE [LARGE SCALE GENOMIC DNA]</scope>
    <source>
        <strain evidence="1 2">PLY_AMNH</strain>
    </source>
</reference>
<dbReference type="AlphaFoldDB" id="A0AAE0F8W2"/>
<accession>A0AAE0F8W2</accession>
<evidence type="ECO:0000313" key="1">
    <source>
        <dbReference type="EMBL" id="KAK3255180.1"/>
    </source>
</evidence>
<proteinExistence type="predicted"/>
<organism evidence="1 2">
    <name type="scientific">Cymbomonas tetramitiformis</name>
    <dbReference type="NCBI Taxonomy" id="36881"/>
    <lineage>
        <taxon>Eukaryota</taxon>
        <taxon>Viridiplantae</taxon>
        <taxon>Chlorophyta</taxon>
        <taxon>Pyramimonadophyceae</taxon>
        <taxon>Pyramimonadales</taxon>
        <taxon>Pyramimonadaceae</taxon>
        <taxon>Cymbomonas</taxon>
    </lineage>
</organism>
<keyword evidence="2" id="KW-1185">Reference proteome</keyword>
<comment type="caution">
    <text evidence="1">The sequence shown here is derived from an EMBL/GenBank/DDBJ whole genome shotgun (WGS) entry which is preliminary data.</text>
</comment>